<dbReference type="PANTHER" id="PTHR10772:SF63">
    <property type="entry name" value="20 KDA CHAPERONIN, CHLOROPLASTIC"/>
    <property type="match status" value="1"/>
</dbReference>
<comment type="function">
    <text evidence="3 4">Together with the chaperonin GroEL, plays an essential role in assisting protein folding. The GroEL-GroES system forms a nano-cage that allows encapsulation of the non-native substrate proteins and provides a physical environment optimized to promote and accelerate protein folding. GroES binds to the apical surface of the GroEL ring, thereby capping the opening of the GroEL channel.</text>
</comment>
<dbReference type="FunFam" id="2.30.33.40:FF:000001">
    <property type="entry name" value="10 kDa chaperonin"/>
    <property type="match status" value="1"/>
</dbReference>
<keyword evidence="2 3" id="KW-0143">Chaperone</keyword>
<dbReference type="GO" id="GO:0051087">
    <property type="term" value="F:protein-folding chaperone binding"/>
    <property type="evidence" value="ECO:0007669"/>
    <property type="project" value="TreeGrafter"/>
</dbReference>
<name>A0A0G0MN88_9BACT</name>
<dbReference type="GO" id="GO:0005737">
    <property type="term" value="C:cytoplasm"/>
    <property type="evidence" value="ECO:0007669"/>
    <property type="project" value="UniProtKB-SubCell"/>
</dbReference>
<evidence type="ECO:0000313" key="6">
    <source>
        <dbReference type="Proteomes" id="UP000034799"/>
    </source>
</evidence>
<gene>
    <name evidence="3" type="primary">groES</name>
    <name evidence="3" type="synonym">groS</name>
    <name evidence="5" type="ORF">UT34_C0002G0061</name>
</gene>
<dbReference type="PANTHER" id="PTHR10772">
    <property type="entry name" value="10 KDA HEAT SHOCK PROTEIN"/>
    <property type="match status" value="1"/>
</dbReference>
<dbReference type="Pfam" id="PF00166">
    <property type="entry name" value="Cpn10"/>
    <property type="match status" value="1"/>
</dbReference>
<dbReference type="Gene3D" id="2.30.33.40">
    <property type="entry name" value="GroES chaperonin"/>
    <property type="match status" value="1"/>
</dbReference>
<dbReference type="EMBL" id="LBWK01000002">
    <property type="protein sequence ID" value="KKR05554.1"/>
    <property type="molecule type" value="Genomic_DNA"/>
</dbReference>
<comment type="caution">
    <text evidence="5">The sequence shown here is derived from an EMBL/GenBank/DDBJ whole genome shotgun (WGS) entry which is preliminary data.</text>
</comment>
<comment type="similarity">
    <text evidence="1 3 4">Belongs to the GroES chaperonin family.</text>
</comment>
<dbReference type="HAMAP" id="MF_00580">
    <property type="entry name" value="CH10"/>
    <property type="match status" value="1"/>
</dbReference>
<protein>
    <recommendedName>
        <fullName evidence="3">Co-chaperonin GroES</fullName>
    </recommendedName>
    <alternativeName>
        <fullName evidence="3">10 kDa chaperonin</fullName>
    </alternativeName>
    <alternativeName>
        <fullName evidence="3">Chaperonin-10</fullName>
        <shortName evidence="3">Cpn10</shortName>
    </alternativeName>
</protein>
<evidence type="ECO:0000256" key="4">
    <source>
        <dbReference type="RuleBase" id="RU000535"/>
    </source>
</evidence>
<evidence type="ECO:0000256" key="2">
    <source>
        <dbReference type="ARBA" id="ARBA00023186"/>
    </source>
</evidence>
<evidence type="ECO:0000256" key="1">
    <source>
        <dbReference type="ARBA" id="ARBA00006975"/>
    </source>
</evidence>
<dbReference type="InterPro" id="IPR037124">
    <property type="entry name" value="Chaperonin_GroES_sf"/>
</dbReference>
<dbReference type="CDD" id="cd00320">
    <property type="entry name" value="cpn10"/>
    <property type="match status" value="1"/>
</dbReference>
<sequence length="97" mass="10539">MANKAVLQPIGKRVVVTADVVEEKTSGGLIVPPSANEDKKPASGTVAALGMVNDKEFKFTVKVGDKVYFKKYSPEEIEIDGTKYLVLEEEDILAIVK</sequence>
<accession>A0A0G0MN88</accession>
<evidence type="ECO:0000256" key="3">
    <source>
        <dbReference type="HAMAP-Rule" id="MF_00580"/>
    </source>
</evidence>
<dbReference type="PRINTS" id="PR00297">
    <property type="entry name" value="CHAPERONIN10"/>
</dbReference>
<dbReference type="SUPFAM" id="SSF50129">
    <property type="entry name" value="GroES-like"/>
    <property type="match status" value="1"/>
</dbReference>
<comment type="subunit">
    <text evidence="3">Heptamer of 7 subunits arranged in a ring. Interacts with the chaperonin GroEL.</text>
</comment>
<dbReference type="GO" id="GO:0051082">
    <property type="term" value="F:unfolded protein binding"/>
    <property type="evidence" value="ECO:0007669"/>
    <property type="project" value="TreeGrafter"/>
</dbReference>
<dbReference type="SMART" id="SM00883">
    <property type="entry name" value="Cpn10"/>
    <property type="match status" value="1"/>
</dbReference>
<dbReference type="GO" id="GO:0005524">
    <property type="term" value="F:ATP binding"/>
    <property type="evidence" value="ECO:0007669"/>
    <property type="project" value="InterPro"/>
</dbReference>
<dbReference type="GO" id="GO:0044183">
    <property type="term" value="F:protein folding chaperone"/>
    <property type="evidence" value="ECO:0007669"/>
    <property type="project" value="InterPro"/>
</dbReference>
<dbReference type="AlphaFoldDB" id="A0A0G0MN88"/>
<comment type="subcellular location">
    <subcellularLocation>
        <location evidence="3">Cytoplasm</location>
    </subcellularLocation>
</comment>
<dbReference type="GO" id="GO:0046872">
    <property type="term" value="F:metal ion binding"/>
    <property type="evidence" value="ECO:0007669"/>
    <property type="project" value="TreeGrafter"/>
</dbReference>
<dbReference type="InterPro" id="IPR020818">
    <property type="entry name" value="Chaperonin_GroES"/>
</dbReference>
<proteinExistence type="inferred from homology"/>
<dbReference type="Proteomes" id="UP000034799">
    <property type="component" value="Unassembled WGS sequence"/>
</dbReference>
<dbReference type="STRING" id="1619100.UT34_C0002G0061"/>
<organism evidence="5 6">
    <name type="scientific">candidate division WS6 bacterium GW2011_GWF2_39_15</name>
    <dbReference type="NCBI Taxonomy" id="1619100"/>
    <lineage>
        <taxon>Bacteria</taxon>
        <taxon>Candidatus Dojkabacteria</taxon>
    </lineage>
</organism>
<keyword evidence="3" id="KW-0963">Cytoplasm</keyword>
<reference evidence="5 6" key="1">
    <citation type="journal article" date="2015" name="Nature">
        <title>rRNA introns, odd ribosomes, and small enigmatic genomes across a large radiation of phyla.</title>
        <authorList>
            <person name="Brown C.T."/>
            <person name="Hug L.A."/>
            <person name="Thomas B.C."/>
            <person name="Sharon I."/>
            <person name="Castelle C.J."/>
            <person name="Singh A."/>
            <person name="Wilkins M.J."/>
            <person name="Williams K.H."/>
            <person name="Banfield J.F."/>
        </authorList>
    </citation>
    <scope>NUCLEOTIDE SEQUENCE [LARGE SCALE GENOMIC DNA]</scope>
</reference>
<evidence type="ECO:0000313" key="5">
    <source>
        <dbReference type="EMBL" id="KKR05554.1"/>
    </source>
</evidence>
<dbReference type="InterPro" id="IPR011032">
    <property type="entry name" value="GroES-like_sf"/>
</dbReference>